<organism evidence="2 3">
    <name type="scientific">Carpediemonas membranifera</name>
    <dbReference type="NCBI Taxonomy" id="201153"/>
    <lineage>
        <taxon>Eukaryota</taxon>
        <taxon>Metamonada</taxon>
        <taxon>Carpediemonas-like organisms</taxon>
        <taxon>Carpediemonas</taxon>
    </lineage>
</organism>
<reference evidence="2" key="1">
    <citation type="submission" date="2021-05" db="EMBL/GenBank/DDBJ databases">
        <title>A free-living protist that lacks canonical eukaryotic 1 DNA replication and segregation systems.</title>
        <authorList>
            <person name="Salas-Leiva D.E."/>
            <person name="Tromer E.C."/>
            <person name="Curtis B.A."/>
            <person name="Jerlstrom-Hultqvist J."/>
            <person name="Kolisko M."/>
            <person name="Yi Z."/>
            <person name="Salas-Leiva J.S."/>
            <person name="Gallot-Lavallee L."/>
            <person name="Kops G.J.P.L."/>
            <person name="Archibald J.M."/>
            <person name="Simpson A.G.B."/>
            <person name="Roger A.J."/>
        </authorList>
    </citation>
    <scope>NUCLEOTIDE SEQUENCE</scope>
    <source>
        <strain evidence="2">BICM</strain>
    </source>
</reference>
<evidence type="ECO:0000313" key="3">
    <source>
        <dbReference type="Proteomes" id="UP000717585"/>
    </source>
</evidence>
<dbReference type="AlphaFoldDB" id="A0A8J6B9B4"/>
<name>A0A8J6B9B4_9EUKA</name>
<evidence type="ECO:0000256" key="1">
    <source>
        <dbReference type="SAM" id="MobiDB-lite"/>
    </source>
</evidence>
<comment type="caution">
    <text evidence="2">The sequence shown here is derived from an EMBL/GenBank/DDBJ whole genome shotgun (WGS) entry which is preliminary data.</text>
</comment>
<accession>A0A8J6B9B4</accession>
<dbReference type="EMBL" id="JAHDYR010000007">
    <property type="protein sequence ID" value="KAG9395864.1"/>
    <property type="molecule type" value="Genomic_DNA"/>
</dbReference>
<evidence type="ECO:0000313" key="2">
    <source>
        <dbReference type="EMBL" id="KAG9395864.1"/>
    </source>
</evidence>
<keyword evidence="3" id="KW-1185">Reference proteome</keyword>
<feature type="compositionally biased region" description="Basic and acidic residues" evidence="1">
    <location>
        <begin position="128"/>
        <end position="148"/>
    </location>
</feature>
<sequence>MSDNEDLPPQDSPDELNKRIEKLERLVKIQSEAILEQQAEAARRPLFLEMPKRFGLEDEARFVYKTMNRIENGAKMKEIGNILFARIQYLLIKDVYTDATAERFENYCKAKGVPDRDEVLELAARAKSKGDKRDANFRRGGRAQDRGRTQTGSSGKRAHT</sequence>
<feature type="region of interest" description="Disordered" evidence="1">
    <location>
        <begin position="125"/>
        <end position="160"/>
    </location>
</feature>
<protein>
    <submittedName>
        <fullName evidence="2">Uncharacterized protein</fullName>
    </submittedName>
</protein>
<gene>
    <name evidence="2" type="ORF">J8273_2194</name>
</gene>
<proteinExistence type="predicted"/>
<dbReference type="Proteomes" id="UP000717585">
    <property type="component" value="Unassembled WGS sequence"/>
</dbReference>